<evidence type="ECO:0000313" key="2">
    <source>
        <dbReference type="Proteomes" id="UP000789702"/>
    </source>
</evidence>
<comment type="caution">
    <text evidence="1">The sequence shown here is derived from an EMBL/GenBank/DDBJ whole genome shotgun (WGS) entry which is preliminary data.</text>
</comment>
<name>A0ACA9MHM8_9GLOM</name>
<reference evidence="1" key="1">
    <citation type="submission" date="2021-06" db="EMBL/GenBank/DDBJ databases">
        <authorList>
            <person name="Kallberg Y."/>
            <person name="Tangrot J."/>
            <person name="Rosling A."/>
        </authorList>
    </citation>
    <scope>NUCLEOTIDE SEQUENCE</scope>
    <source>
        <strain evidence="1">IL203A</strain>
    </source>
</reference>
<feature type="non-terminal residue" evidence="1">
    <location>
        <position position="1"/>
    </location>
</feature>
<accession>A0ACA9MHM8</accession>
<proteinExistence type="predicted"/>
<evidence type="ECO:0000313" key="1">
    <source>
        <dbReference type="EMBL" id="CAG8586847.1"/>
    </source>
</evidence>
<protein>
    <submittedName>
        <fullName evidence="1">9407_t:CDS:1</fullName>
    </submittedName>
</protein>
<organism evidence="1 2">
    <name type="scientific">Dentiscutata heterogama</name>
    <dbReference type="NCBI Taxonomy" id="1316150"/>
    <lineage>
        <taxon>Eukaryota</taxon>
        <taxon>Fungi</taxon>
        <taxon>Fungi incertae sedis</taxon>
        <taxon>Mucoromycota</taxon>
        <taxon>Glomeromycotina</taxon>
        <taxon>Glomeromycetes</taxon>
        <taxon>Diversisporales</taxon>
        <taxon>Gigasporaceae</taxon>
        <taxon>Dentiscutata</taxon>
    </lineage>
</organism>
<dbReference type="Proteomes" id="UP000789702">
    <property type="component" value="Unassembled WGS sequence"/>
</dbReference>
<dbReference type="EMBL" id="CAJVPU010008695">
    <property type="protein sequence ID" value="CAG8586847.1"/>
    <property type="molecule type" value="Genomic_DNA"/>
</dbReference>
<gene>
    <name evidence="1" type="ORF">DHETER_LOCUS6701</name>
</gene>
<sequence>RKSTSAKSAVTPQPRNDCPSTKTITTTTTKIPTSLNVPKQEPIVEETKPSSDIGNPNVNPLESDKCKNSSNVSTTEDMHNIPNSYNSSTLQPITTTSPFKDPMKGNYDSSYIYHNNIYDSRPLINIVPAKSSSVNDVKKSINNDSNILGPPIINIVPTKSSLPVKINQSNHDEPLISDPHTLSNLPSSSINPPISSPLENKFRRNRSSTIVSMNSFSRPKSSAIGNSVTAIVSEDPTFTKHPRKRQLKRMGSAPTLNIPFMPVTKNLNKISSTKSMTNLNGFEANSDSETPKQYLERMMYSISRSKLVTILAQKADAFHRSALKAYMESFEFEKVPIDLALRKLLMDCNLPKETQQIDRVIEAFAKRYHESNPDLFPSADTPYILAFSLLMLHTDAYNKSVRRKMTKEEFVKNTRIDGVNPEILEILYDNITFAQFIYAQDDTDVNGQTMLESPTQHRQMKLFSSKERRKSTRPRNDPYWVIQTKLPTEFKPKIKDIVPTENPYSYMGTLPALDIADLHRAFSAPHTIRITGVQNRRKSHSFKSTSSSFKSTNEDGTFLLKITKSGKLGRKVDLIDGKKKTGLRSWRIYGVILSGSQLMFFKDETGFTAQMKKLKNSEESAILPVLKPDVILMTADSVAVYDKNYEKYKNVFRLVCPKGHQYLFQAESEAEMNDWISKINYAATFKTAGLKMRNIRNPYVGQQRRGANSSGLRFGVGMFGHSHDAAAKESQGRANLVRAKIDELQGKISALTSQLQTDIRFRNNLFLMIPYKASTRDRILQVATSVASRLKHTCLELSRLVCYNEILEKDLCSTVMEDKTYWQNRRSYFTPGDNSTDENSSFLITSDFPSKTLAVPETFGQLFVKEPISSGNKLLDPAERDAENNSRTVYMRSLPCSSTSSLSSKSTLSINGDNEEEYDFQGNVSEYELEIFPRNGNRNDEDRDDISFRDDASSIIILEDVKEQTSLANRNENEEYEANMLDLGSEYNGEHSEGKGIHLTEQNEIVTTLLENKKEGKTENEKLNIGSIPKIQIEVPQIQLDLKPESRPPTSLGIISNEVTVPVLVISAVEEESRDETNDGDISDDGGDQFVDAEEWES</sequence>
<keyword evidence="2" id="KW-1185">Reference proteome</keyword>